<dbReference type="NCBIfam" id="TIGR04183">
    <property type="entry name" value="Por_Secre_tail"/>
    <property type="match status" value="1"/>
</dbReference>
<accession>A0AA96EV11</accession>
<organism evidence="5">
    <name type="scientific">Flavobacterium capsici</name>
    <dbReference type="NCBI Taxonomy" id="3075618"/>
    <lineage>
        <taxon>Bacteria</taxon>
        <taxon>Pseudomonadati</taxon>
        <taxon>Bacteroidota</taxon>
        <taxon>Flavobacteriia</taxon>
        <taxon>Flavobacteriales</taxon>
        <taxon>Flavobacteriaceae</taxon>
        <taxon>Flavobacterium</taxon>
    </lineage>
</organism>
<evidence type="ECO:0000259" key="4">
    <source>
        <dbReference type="Pfam" id="PF20009"/>
    </source>
</evidence>
<evidence type="ECO:0000313" key="5">
    <source>
        <dbReference type="EMBL" id="WNM18307.1"/>
    </source>
</evidence>
<feature type="chain" id="PRO_5044705109" evidence="2">
    <location>
        <begin position="18"/>
        <end position="995"/>
    </location>
</feature>
<name>A0AA96EV11_9FLAO</name>
<feature type="domain" description="Secretion system C-terminal sorting" evidence="3">
    <location>
        <begin position="927"/>
        <end position="990"/>
    </location>
</feature>
<evidence type="ECO:0000313" key="7">
    <source>
        <dbReference type="Proteomes" id="UP001304515"/>
    </source>
</evidence>
<evidence type="ECO:0000256" key="1">
    <source>
        <dbReference type="ARBA" id="ARBA00022729"/>
    </source>
</evidence>
<keyword evidence="7" id="KW-1185">Reference proteome</keyword>
<dbReference type="AlphaFoldDB" id="A0AA96EV11"/>
<dbReference type="KEGG" id="fcj:RN605_03105"/>
<dbReference type="Pfam" id="PF20009">
    <property type="entry name" value="GEVED"/>
    <property type="match status" value="1"/>
</dbReference>
<sequence length="995" mass="104987">MKKITCLLLLVSSMVFAQFPNPYCGPITFTNNVEPITLVNFAGINNTTSALVGTANGTTIVAHEDYTAITGNVTAGQSYPITLKGNTDGAFNTNLSVFIDWNHNNVFTDPGETYNIGNINGSTGVDAIQLVGSISVPGTAMGGNTRMRVVKKYNFSTTAFPDSCNTGGTGFGQAEDYTLSVTAVAACLTGFNYPTVTTTPGICDGFTPNEIAVDSWAGDYFYVAVTSGQTYSFTSSVGTDYYTLSTDDGVTAVASGVQPLTWVSNFSGNLRVHLNTNSSCGTQDAERETNVICGVACLTGVLYPSATYNVPGCNGTVYSIDPFCYAGEYSNVNVFATNAYTFSSSIATDYVTIASADGMTPLAVGLGTANYTPTTDGVVRFYLHSNNTCGTQATDRERRVSCTTSATLPGCATNPSPADGSTTVSATAAFNISWSAPTTGDPATSYDVYTGDTPTTLAFGANVTDTFINNVGPIGAYNTTVYWQVIAKNAAGDAIGCAVWSFTTEASPGYCLSAPNGQWPGGTYSSQVCDGLTDNVITTVGYAGEYSVVTVVSGETYTFRSSISTDFITIGNSDGGVALAYGLTPVTWVSDQDGEIRFYTHTDDQCGDNTNSRIRSFTCGIPSTDSPDYVSLQWPPTATIDQGGDVNVYGQVYEGGLTDVVPNIDGQAPGINAWIGISDMNTNPNTWTEWTPMTWNAGSIGNNDEYQANIGGTLAPGTYYYATRFNLNGGAYVYGGINQSNPNNGNFWDGTTFVNGILTVNPPPAPANDECAGAVMLTVDDTFCNGTNTNGTNLGATDSGLGLADCFNYGQNDVWYSFTVPSDVATVDISTDFTGGTLYDTEVALYSGVCGSLVELDCDNDGGTTTLPNGFSWNSLILDSPVDAGATYYVRVSGYSANDVGTFCLRVSRNQDLSNGDFSNNSFSFSPNPVRNILTINNGQEMTQIEVYNLVGQKIKQYDVNTTSAQIDMSNLQTGAYLLKITSNDAVKTIKVLKE</sequence>
<evidence type="ECO:0000259" key="3">
    <source>
        <dbReference type="Pfam" id="PF18962"/>
    </source>
</evidence>
<feature type="signal peptide" evidence="2">
    <location>
        <begin position="1"/>
        <end position="17"/>
    </location>
</feature>
<dbReference type="InterPro" id="IPR026444">
    <property type="entry name" value="Secre_tail"/>
</dbReference>
<feature type="domain" description="GEVED" evidence="4">
    <location>
        <begin position="94"/>
        <end position="179"/>
    </location>
</feature>
<gene>
    <name evidence="6" type="ORF">RN605_03105</name>
    <name evidence="5" type="ORF">RN608_09805</name>
</gene>
<dbReference type="Proteomes" id="UP001304515">
    <property type="component" value="Chromosome"/>
</dbReference>
<dbReference type="RefSeq" id="WP_313322118.1">
    <property type="nucleotide sequence ID" value="NZ_CP134878.1"/>
</dbReference>
<reference evidence="5 7" key="1">
    <citation type="submission" date="2023-09" db="EMBL/GenBank/DDBJ databases">
        <title>Flavobacterium sp. a novel bacteria isolate from Pepper rhizosphere.</title>
        <authorList>
            <person name="Peng Y."/>
            <person name="Lee J."/>
        </authorList>
    </citation>
    <scope>NUCLEOTIDE SEQUENCE</scope>
    <source>
        <strain evidence="5">PMR2A8</strain>
        <strain evidence="6 7">PMTSA4</strain>
    </source>
</reference>
<proteinExistence type="predicted"/>
<evidence type="ECO:0000313" key="6">
    <source>
        <dbReference type="EMBL" id="WNM22358.1"/>
    </source>
</evidence>
<dbReference type="Pfam" id="PF18962">
    <property type="entry name" value="Por_Secre_tail"/>
    <property type="match status" value="1"/>
</dbReference>
<dbReference type="EMBL" id="CP134878">
    <property type="protein sequence ID" value="WNM18307.1"/>
    <property type="molecule type" value="Genomic_DNA"/>
</dbReference>
<accession>A0AA96F3H9</accession>
<evidence type="ECO:0000256" key="2">
    <source>
        <dbReference type="SAM" id="SignalP"/>
    </source>
</evidence>
<dbReference type="EMBL" id="CP134890">
    <property type="protein sequence ID" value="WNM22358.1"/>
    <property type="molecule type" value="Genomic_DNA"/>
</dbReference>
<dbReference type="Gene3D" id="2.60.120.380">
    <property type="match status" value="1"/>
</dbReference>
<keyword evidence="1 2" id="KW-0732">Signal</keyword>
<protein>
    <submittedName>
        <fullName evidence="5">T9SS type A sorting domain-containing protein</fullName>
    </submittedName>
</protein>
<dbReference type="InterPro" id="IPR045474">
    <property type="entry name" value="GEVED"/>
</dbReference>